<dbReference type="PANTHER" id="PTHR39321">
    <property type="entry name" value="NICOTINATE-NUCLEOTIDE ADENYLYLTRANSFERASE-RELATED"/>
    <property type="match status" value="1"/>
</dbReference>
<dbReference type="PANTHER" id="PTHR39321:SF3">
    <property type="entry name" value="PHOSPHOPANTETHEINE ADENYLYLTRANSFERASE"/>
    <property type="match status" value="1"/>
</dbReference>
<evidence type="ECO:0000256" key="3">
    <source>
        <dbReference type="ARBA" id="ARBA00022642"/>
    </source>
</evidence>
<gene>
    <name evidence="10" type="primary">nadD</name>
    <name evidence="12" type="ORF">GBA65_10000</name>
</gene>
<dbReference type="InterPro" id="IPR004821">
    <property type="entry name" value="Cyt_trans-like"/>
</dbReference>
<keyword evidence="13" id="KW-1185">Reference proteome</keyword>
<dbReference type="GO" id="GO:0004515">
    <property type="term" value="F:nicotinate-nucleotide adenylyltransferase activity"/>
    <property type="evidence" value="ECO:0007669"/>
    <property type="project" value="UniProtKB-UniRule"/>
</dbReference>
<evidence type="ECO:0000256" key="4">
    <source>
        <dbReference type="ARBA" id="ARBA00022679"/>
    </source>
</evidence>
<evidence type="ECO:0000256" key="2">
    <source>
        <dbReference type="ARBA" id="ARBA00005019"/>
    </source>
</evidence>
<dbReference type="InterPro" id="IPR005248">
    <property type="entry name" value="NadD/NMNAT"/>
</dbReference>
<dbReference type="Proteomes" id="UP000502706">
    <property type="component" value="Chromosome"/>
</dbReference>
<evidence type="ECO:0000259" key="11">
    <source>
        <dbReference type="Pfam" id="PF01467"/>
    </source>
</evidence>
<dbReference type="CDD" id="cd02165">
    <property type="entry name" value="NMNAT"/>
    <property type="match status" value="1"/>
</dbReference>
<name>A0A6G8PXD7_9ACTN</name>
<feature type="domain" description="Cytidyltransferase-like" evidence="11">
    <location>
        <begin position="3"/>
        <end position="169"/>
    </location>
</feature>
<proteinExistence type="inferred from homology"/>
<evidence type="ECO:0000256" key="7">
    <source>
        <dbReference type="ARBA" id="ARBA00022840"/>
    </source>
</evidence>
<dbReference type="NCBIfam" id="NF000840">
    <property type="entry name" value="PRK00071.1-3"/>
    <property type="match status" value="1"/>
</dbReference>
<dbReference type="Pfam" id="PF01467">
    <property type="entry name" value="CTP_transf_like"/>
    <property type="match status" value="1"/>
</dbReference>
<dbReference type="Gene3D" id="3.40.50.620">
    <property type="entry name" value="HUPs"/>
    <property type="match status" value="1"/>
</dbReference>
<comment type="similarity">
    <text evidence="10">Belongs to the NadD family.</text>
</comment>
<sequence>MGIFGGTFDPIHHGHLVIAEQVADVLGLECVIFVPGGVPPHKDFASVKAPVEDRYAMVEAAVKGNGRFVVDRVEVDAGRAMYSVETVPLVKERYEGEEWFFVSGADEVSNLLSWRDPDGFLAEARMVAATRPGYDISNLDHLAAELKNFDRIVPVECTRVDISATTIRQMVADGKSVRYLVPEAVHEIIHDRGLYGAGDGVAVDARGESLSEEDAS</sequence>
<protein>
    <recommendedName>
        <fullName evidence="10">Probable nicotinate-nucleotide adenylyltransferase</fullName>
        <ecNumber evidence="10">2.7.7.18</ecNumber>
    </recommendedName>
    <alternativeName>
        <fullName evidence="10">Deamido-NAD(+) diphosphorylase</fullName>
    </alternativeName>
    <alternativeName>
        <fullName evidence="10">Deamido-NAD(+) pyrophosphorylase</fullName>
    </alternativeName>
    <alternativeName>
        <fullName evidence="10">Nicotinate mononucleotide adenylyltransferase</fullName>
        <shortName evidence="10">NaMN adenylyltransferase</shortName>
    </alternativeName>
</protein>
<dbReference type="NCBIfam" id="TIGR00125">
    <property type="entry name" value="cyt_tran_rel"/>
    <property type="match status" value="1"/>
</dbReference>
<keyword evidence="6 10" id="KW-0547">Nucleotide-binding</keyword>
<evidence type="ECO:0000256" key="10">
    <source>
        <dbReference type="HAMAP-Rule" id="MF_00244"/>
    </source>
</evidence>
<dbReference type="AlphaFoldDB" id="A0A6G8PXD7"/>
<evidence type="ECO:0000313" key="12">
    <source>
        <dbReference type="EMBL" id="QIN78797.1"/>
    </source>
</evidence>
<organism evidence="12 13">
    <name type="scientific">Rubrobacter marinus</name>
    <dbReference type="NCBI Taxonomy" id="2653852"/>
    <lineage>
        <taxon>Bacteria</taxon>
        <taxon>Bacillati</taxon>
        <taxon>Actinomycetota</taxon>
        <taxon>Rubrobacteria</taxon>
        <taxon>Rubrobacterales</taxon>
        <taxon>Rubrobacteraceae</taxon>
        <taxon>Rubrobacter</taxon>
    </lineage>
</organism>
<dbReference type="InterPro" id="IPR014729">
    <property type="entry name" value="Rossmann-like_a/b/a_fold"/>
</dbReference>
<dbReference type="GO" id="GO:0005524">
    <property type="term" value="F:ATP binding"/>
    <property type="evidence" value="ECO:0007669"/>
    <property type="project" value="UniProtKB-KW"/>
</dbReference>
<dbReference type="KEGG" id="rmar:GBA65_10000"/>
<keyword evidence="3 10" id="KW-0662">Pyridine nucleotide biosynthesis</keyword>
<evidence type="ECO:0000256" key="8">
    <source>
        <dbReference type="ARBA" id="ARBA00023027"/>
    </source>
</evidence>
<evidence type="ECO:0000256" key="1">
    <source>
        <dbReference type="ARBA" id="ARBA00002324"/>
    </source>
</evidence>
<evidence type="ECO:0000313" key="13">
    <source>
        <dbReference type="Proteomes" id="UP000502706"/>
    </source>
</evidence>
<evidence type="ECO:0000256" key="9">
    <source>
        <dbReference type="ARBA" id="ARBA00048721"/>
    </source>
</evidence>
<reference evidence="12 13" key="1">
    <citation type="submission" date="2019-10" db="EMBL/GenBank/DDBJ databases">
        <title>Rubrobacter sp nov SCSIO 52915 isolated from a deep-sea sediment in the South China Sea.</title>
        <authorList>
            <person name="Chen R.W."/>
        </authorList>
    </citation>
    <scope>NUCLEOTIDE SEQUENCE [LARGE SCALE GENOMIC DNA]</scope>
    <source>
        <strain evidence="12 13">SCSIO 52915</strain>
    </source>
</reference>
<comment type="function">
    <text evidence="1 10">Catalyzes the reversible adenylation of nicotinate mononucleotide (NaMN) to nicotinic acid adenine dinucleotide (NaAD).</text>
</comment>
<evidence type="ECO:0000256" key="6">
    <source>
        <dbReference type="ARBA" id="ARBA00022741"/>
    </source>
</evidence>
<comment type="pathway">
    <text evidence="2 10">Cofactor biosynthesis; NAD(+) biosynthesis; deamido-NAD(+) from nicotinate D-ribonucleotide: step 1/1.</text>
</comment>
<dbReference type="GO" id="GO:0009435">
    <property type="term" value="P:NAD+ biosynthetic process"/>
    <property type="evidence" value="ECO:0007669"/>
    <property type="project" value="UniProtKB-UniRule"/>
</dbReference>
<accession>A0A6G8PXD7</accession>
<keyword evidence="7 10" id="KW-0067">ATP-binding</keyword>
<dbReference type="EMBL" id="CP045121">
    <property type="protein sequence ID" value="QIN78797.1"/>
    <property type="molecule type" value="Genomic_DNA"/>
</dbReference>
<evidence type="ECO:0000256" key="5">
    <source>
        <dbReference type="ARBA" id="ARBA00022695"/>
    </source>
</evidence>
<dbReference type="UniPathway" id="UPA00253">
    <property type="reaction ID" value="UER00332"/>
</dbReference>
<dbReference type="RefSeq" id="WP_166396469.1">
    <property type="nucleotide sequence ID" value="NZ_CP045121.1"/>
</dbReference>
<comment type="catalytic activity">
    <reaction evidence="9 10">
        <text>nicotinate beta-D-ribonucleotide + ATP + H(+) = deamido-NAD(+) + diphosphate</text>
        <dbReference type="Rhea" id="RHEA:22860"/>
        <dbReference type="ChEBI" id="CHEBI:15378"/>
        <dbReference type="ChEBI" id="CHEBI:30616"/>
        <dbReference type="ChEBI" id="CHEBI:33019"/>
        <dbReference type="ChEBI" id="CHEBI:57502"/>
        <dbReference type="ChEBI" id="CHEBI:58437"/>
        <dbReference type="EC" id="2.7.7.18"/>
    </reaction>
</comment>
<dbReference type="NCBIfam" id="TIGR00482">
    <property type="entry name" value="nicotinate (nicotinamide) nucleotide adenylyltransferase"/>
    <property type="match status" value="1"/>
</dbReference>
<dbReference type="HAMAP" id="MF_00244">
    <property type="entry name" value="NaMN_adenylyltr"/>
    <property type="match status" value="1"/>
</dbReference>
<dbReference type="EC" id="2.7.7.18" evidence="10"/>
<keyword evidence="8 10" id="KW-0520">NAD</keyword>
<keyword evidence="4 10" id="KW-0808">Transferase</keyword>
<dbReference type="SUPFAM" id="SSF52374">
    <property type="entry name" value="Nucleotidylyl transferase"/>
    <property type="match status" value="1"/>
</dbReference>
<keyword evidence="5 10" id="KW-0548">Nucleotidyltransferase</keyword>